<name>A0A835QHL2_VANPL</name>
<reference evidence="4 5" key="1">
    <citation type="journal article" date="2020" name="Nat. Food">
        <title>A phased Vanilla planifolia genome enables genetic improvement of flavour and production.</title>
        <authorList>
            <person name="Hasing T."/>
            <person name="Tang H."/>
            <person name="Brym M."/>
            <person name="Khazi F."/>
            <person name="Huang T."/>
            <person name="Chambers A.H."/>
        </authorList>
    </citation>
    <scope>NUCLEOTIDE SEQUENCE [LARGE SCALE GENOMIC DNA]</scope>
    <source>
        <tissue evidence="4">Leaf</tissue>
    </source>
</reference>
<protein>
    <recommendedName>
        <fullName evidence="6">Pentatricopeptide repeat-containing protein</fullName>
    </recommendedName>
</protein>
<dbReference type="PROSITE" id="PS51375">
    <property type="entry name" value="PPR"/>
    <property type="match status" value="6"/>
</dbReference>
<dbReference type="Pfam" id="PF13041">
    <property type="entry name" value="PPR_2"/>
    <property type="match status" value="2"/>
</dbReference>
<organism evidence="4 5">
    <name type="scientific">Vanilla planifolia</name>
    <name type="common">Vanilla</name>
    <dbReference type="NCBI Taxonomy" id="51239"/>
    <lineage>
        <taxon>Eukaryota</taxon>
        <taxon>Viridiplantae</taxon>
        <taxon>Streptophyta</taxon>
        <taxon>Embryophyta</taxon>
        <taxon>Tracheophyta</taxon>
        <taxon>Spermatophyta</taxon>
        <taxon>Magnoliopsida</taxon>
        <taxon>Liliopsida</taxon>
        <taxon>Asparagales</taxon>
        <taxon>Orchidaceae</taxon>
        <taxon>Vanilloideae</taxon>
        <taxon>Vanilleae</taxon>
        <taxon>Vanilla</taxon>
    </lineage>
</organism>
<feature type="repeat" description="PPR" evidence="3">
    <location>
        <begin position="365"/>
        <end position="400"/>
    </location>
</feature>
<feature type="repeat" description="PPR" evidence="3">
    <location>
        <begin position="401"/>
        <end position="435"/>
    </location>
</feature>
<feature type="repeat" description="PPR" evidence="3">
    <location>
        <begin position="222"/>
        <end position="256"/>
    </location>
</feature>
<accession>A0A835QHL2</accession>
<dbReference type="PANTHER" id="PTHR47447:SF17">
    <property type="entry name" value="OS12G0638900 PROTEIN"/>
    <property type="match status" value="1"/>
</dbReference>
<feature type="repeat" description="PPR" evidence="3">
    <location>
        <begin position="327"/>
        <end position="364"/>
    </location>
</feature>
<evidence type="ECO:0000256" key="2">
    <source>
        <dbReference type="ARBA" id="ARBA00022737"/>
    </source>
</evidence>
<keyword evidence="2" id="KW-0677">Repeat</keyword>
<comment type="similarity">
    <text evidence="1">Belongs to the PPR family. P subfamily.</text>
</comment>
<feature type="repeat" description="PPR" evidence="3">
    <location>
        <begin position="257"/>
        <end position="291"/>
    </location>
</feature>
<feature type="repeat" description="PPR" evidence="3">
    <location>
        <begin position="292"/>
        <end position="326"/>
    </location>
</feature>
<dbReference type="InterPro" id="IPR011990">
    <property type="entry name" value="TPR-like_helical_dom_sf"/>
</dbReference>
<evidence type="ECO:0000256" key="3">
    <source>
        <dbReference type="PROSITE-ProRule" id="PRU00708"/>
    </source>
</evidence>
<dbReference type="Pfam" id="PF12854">
    <property type="entry name" value="PPR_1"/>
    <property type="match status" value="1"/>
</dbReference>
<dbReference type="AlphaFoldDB" id="A0A835QHL2"/>
<evidence type="ECO:0000256" key="1">
    <source>
        <dbReference type="ARBA" id="ARBA00007626"/>
    </source>
</evidence>
<comment type="caution">
    <text evidence="4">The sequence shown here is derived from an EMBL/GenBank/DDBJ whole genome shotgun (WGS) entry which is preliminary data.</text>
</comment>
<dbReference type="OrthoDB" id="185373at2759"/>
<evidence type="ECO:0000313" key="5">
    <source>
        <dbReference type="Proteomes" id="UP000639772"/>
    </source>
</evidence>
<dbReference type="EMBL" id="JADCNM010000009">
    <property type="protein sequence ID" value="KAG0467877.1"/>
    <property type="molecule type" value="Genomic_DNA"/>
</dbReference>
<proteinExistence type="inferred from homology"/>
<evidence type="ECO:0008006" key="6">
    <source>
        <dbReference type="Google" id="ProtNLM"/>
    </source>
</evidence>
<dbReference type="InterPro" id="IPR002885">
    <property type="entry name" value="PPR_rpt"/>
</dbReference>
<dbReference type="Gene3D" id="1.25.40.10">
    <property type="entry name" value="Tetratricopeptide repeat domain"/>
    <property type="match status" value="4"/>
</dbReference>
<dbReference type="NCBIfam" id="TIGR00756">
    <property type="entry name" value="PPR"/>
    <property type="match status" value="4"/>
</dbReference>
<sequence>MGFGPRRLLFLFHYSSSAREEISSTFPAAAASTSALVSSAESILREQRSRSRWNFLRSILPANGISPDEASWIVIRLRNNPRLALHFFLWSRDRALCQHNLSSYSAIVHVLARSRLRSSALSLLRTALWSFTDSRPRCILQTIARTYRVCDSAPFVFDLLIQAYLLSLKLDDALSITRVLRSRGIYPLTSTANFIIRSASKLRGSAAAVELYHELFSNIRPNLQTFNTLLLALYRDGSTEKSREILEQMGRFDCKPNAYTYSILMAGFCDKANVGEARRLWDEMAERGIEPDTIAYNTLIGSYCMMGDVVVADELFRQMVMREMEPTSTTFELLINGHYRAGAAGDVEAALLLYADMKQRGFRPEVETVDKMLDQMCEKGRVGQAVQMLREEMRREEFAPSRRSYELLIKSLCRHGRMEEALKLQAEMTGRGLEADAEIYGAFICGYHNAGDLQKADCLRKELVQFSLEGKCNEMPS</sequence>
<dbReference type="Proteomes" id="UP000639772">
    <property type="component" value="Chromosome 9"/>
</dbReference>
<gene>
    <name evidence="4" type="ORF">HPP92_017205</name>
</gene>
<evidence type="ECO:0000313" key="4">
    <source>
        <dbReference type="EMBL" id="KAG0467877.1"/>
    </source>
</evidence>
<dbReference type="PANTHER" id="PTHR47447">
    <property type="entry name" value="OS03G0856100 PROTEIN"/>
    <property type="match status" value="1"/>
</dbReference>